<reference evidence="1 2" key="1">
    <citation type="journal article" date="2018" name="Mol. Biol. Evol.">
        <title>Broad Genomic Sampling Reveals a Smut Pathogenic Ancestry of the Fungal Clade Ustilaginomycotina.</title>
        <authorList>
            <person name="Kijpornyongpan T."/>
            <person name="Mondo S.J."/>
            <person name="Barry K."/>
            <person name="Sandor L."/>
            <person name="Lee J."/>
            <person name="Lipzen A."/>
            <person name="Pangilinan J."/>
            <person name="LaButti K."/>
            <person name="Hainaut M."/>
            <person name="Henrissat B."/>
            <person name="Grigoriev I.V."/>
            <person name="Spatafora J.W."/>
            <person name="Aime M.C."/>
        </authorList>
    </citation>
    <scope>NUCLEOTIDE SEQUENCE [LARGE SCALE GENOMIC DNA]</scope>
    <source>
        <strain evidence="1 2">MCA 3645</strain>
    </source>
</reference>
<accession>A0A317XSP4</accession>
<dbReference type="EMBL" id="KZ819192">
    <property type="protein sequence ID" value="PWZ00369.1"/>
    <property type="molecule type" value="Genomic_DNA"/>
</dbReference>
<dbReference type="InParanoid" id="A0A317XSP4"/>
<keyword evidence="2" id="KW-1185">Reference proteome</keyword>
<evidence type="ECO:0000313" key="1">
    <source>
        <dbReference type="EMBL" id="PWZ00369.1"/>
    </source>
</evidence>
<name>A0A317XSP4_9BASI</name>
<evidence type="ECO:0000313" key="2">
    <source>
        <dbReference type="Proteomes" id="UP000246740"/>
    </source>
</evidence>
<dbReference type="Proteomes" id="UP000246740">
    <property type="component" value="Unassembled WGS sequence"/>
</dbReference>
<protein>
    <submittedName>
        <fullName evidence="1">Uncharacterized protein</fullName>
    </submittedName>
</protein>
<sequence>MRGTLRDLSVPHRHLRLPEALDVAVCVRFRCYRTRLPLSLRARNRKCTVAQQSSVLALHCSGHAGQQRFSLPRCLHFNLYCTACTRLCNRPTRVQCRRTIAEKKVSLECNNELAHRGQARNLVHLDRNRTAVTRLGPDRETVSDDAAADRLEIARLSP</sequence>
<gene>
    <name evidence="1" type="ORF">BCV70DRAFT_94370</name>
</gene>
<proteinExistence type="predicted"/>
<organism evidence="1 2">
    <name type="scientific">Testicularia cyperi</name>
    <dbReference type="NCBI Taxonomy" id="1882483"/>
    <lineage>
        <taxon>Eukaryota</taxon>
        <taxon>Fungi</taxon>
        <taxon>Dikarya</taxon>
        <taxon>Basidiomycota</taxon>
        <taxon>Ustilaginomycotina</taxon>
        <taxon>Ustilaginomycetes</taxon>
        <taxon>Ustilaginales</taxon>
        <taxon>Anthracoideaceae</taxon>
        <taxon>Testicularia</taxon>
    </lineage>
</organism>
<dbReference type="AlphaFoldDB" id="A0A317XSP4"/>